<sequence length="16" mass="1828">MAIYSVMVRVMGRALM</sequence>
<dbReference type="EMBL" id="JABFAE010000003">
    <property type="protein sequence ID" value="MBA0824419.1"/>
    <property type="molecule type" value="Genomic_DNA"/>
</dbReference>
<evidence type="ECO:0000313" key="1">
    <source>
        <dbReference type="EMBL" id="MBA0824419.1"/>
    </source>
</evidence>
<protein>
    <submittedName>
        <fullName evidence="1">Uncharacterized protein</fullName>
    </submittedName>
</protein>
<comment type="caution">
    <text evidence="1">The sequence shown here is derived from an EMBL/GenBank/DDBJ whole genome shotgun (WGS) entry which is preliminary data.</text>
</comment>
<keyword evidence="2" id="KW-1185">Reference proteome</keyword>
<gene>
    <name evidence="1" type="ORF">Goarm_021092</name>
</gene>
<accession>A0A7J9IQJ8</accession>
<reference evidence="1 2" key="1">
    <citation type="journal article" date="2019" name="Genome Biol. Evol.">
        <title>Insights into the evolution of the New World diploid cottons (Gossypium, subgenus Houzingenia) based on genome sequencing.</title>
        <authorList>
            <person name="Grover C.E."/>
            <person name="Arick M.A. 2nd"/>
            <person name="Thrash A."/>
            <person name="Conover J.L."/>
            <person name="Sanders W.S."/>
            <person name="Peterson D.G."/>
            <person name="Frelichowski J.E."/>
            <person name="Scheffler J.A."/>
            <person name="Scheffler B.E."/>
            <person name="Wendel J.F."/>
        </authorList>
    </citation>
    <scope>NUCLEOTIDE SEQUENCE [LARGE SCALE GENOMIC DNA]</scope>
    <source>
        <strain evidence="1">6</strain>
        <tissue evidence="1">Leaf</tissue>
    </source>
</reference>
<name>A0A7J9IQJ8_9ROSI</name>
<proteinExistence type="predicted"/>
<dbReference type="Proteomes" id="UP000593575">
    <property type="component" value="Unassembled WGS sequence"/>
</dbReference>
<dbReference type="AlphaFoldDB" id="A0A7J9IQJ8"/>
<evidence type="ECO:0000313" key="2">
    <source>
        <dbReference type="Proteomes" id="UP000593575"/>
    </source>
</evidence>
<organism evidence="1 2">
    <name type="scientific">Gossypium armourianum</name>
    <dbReference type="NCBI Taxonomy" id="34283"/>
    <lineage>
        <taxon>Eukaryota</taxon>
        <taxon>Viridiplantae</taxon>
        <taxon>Streptophyta</taxon>
        <taxon>Embryophyta</taxon>
        <taxon>Tracheophyta</taxon>
        <taxon>Spermatophyta</taxon>
        <taxon>Magnoliopsida</taxon>
        <taxon>eudicotyledons</taxon>
        <taxon>Gunneridae</taxon>
        <taxon>Pentapetalae</taxon>
        <taxon>rosids</taxon>
        <taxon>malvids</taxon>
        <taxon>Malvales</taxon>
        <taxon>Malvaceae</taxon>
        <taxon>Malvoideae</taxon>
        <taxon>Gossypium</taxon>
    </lineage>
</organism>